<dbReference type="GO" id="GO:0004521">
    <property type="term" value="F:RNA endonuclease activity"/>
    <property type="evidence" value="ECO:0007669"/>
    <property type="project" value="InterPro"/>
</dbReference>
<proteinExistence type="predicted"/>
<dbReference type="PROSITE" id="PS00108">
    <property type="entry name" value="PROTEIN_KINASE_ST"/>
    <property type="match status" value="1"/>
</dbReference>
<dbReference type="SUPFAM" id="SSF56112">
    <property type="entry name" value="Protein kinase-like (PK-like)"/>
    <property type="match status" value="1"/>
</dbReference>
<dbReference type="GO" id="GO:0051082">
    <property type="term" value="F:unfolded protein binding"/>
    <property type="evidence" value="ECO:0007669"/>
    <property type="project" value="TreeGrafter"/>
</dbReference>
<protein>
    <submittedName>
        <fullName evidence="2">Serine/threonine-protein kinase/endoribonuclease IRE1</fullName>
    </submittedName>
</protein>
<accession>A0A9Q1CJD1</accession>
<dbReference type="GO" id="GO:0070059">
    <property type="term" value="P:intrinsic apoptotic signaling pathway in response to endoplasmic reticulum stress"/>
    <property type="evidence" value="ECO:0007669"/>
    <property type="project" value="TreeGrafter"/>
</dbReference>
<comment type="caution">
    <text evidence="2">The sequence shown here is derived from an EMBL/GenBank/DDBJ whole genome shotgun (WGS) entry which is preliminary data.</text>
</comment>
<evidence type="ECO:0000259" key="1">
    <source>
        <dbReference type="PROSITE" id="PS50011"/>
    </source>
</evidence>
<dbReference type="PROSITE" id="PS50011">
    <property type="entry name" value="PROTEIN_KINASE_DOM"/>
    <property type="match status" value="1"/>
</dbReference>
<dbReference type="EMBL" id="JAIZAY010000002">
    <property type="protein sequence ID" value="KAJ8046432.1"/>
    <property type="molecule type" value="Genomic_DNA"/>
</dbReference>
<evidence type="ECO:0000313" key="2">
    <source>
        <dbReference type="EMBL" id="KAJ8046432.1"/>
    </source>
</evidence>
<reference evidence="2" key="1">
    <citation type="submission" date="2021-10" db="EMBL/GenBank/DDBJ databases">
        <title>Tropical sea cucumber genome reveals ecological adaptation and Cuvierian tubules defense mechanism.</title>
        <authorList>
            <person name="Chen T."/>
        </authorList>
    </citation>
    <scope>NUCLEOTIDE SEQUENCE</scope>
    <source>
        <strain evidence="2">Nanhai2018</strain>
        <tissue evidence="2">Muscle</tissue>
    </source>
</reference>
<keyword evidence="2" id="KW-0808">Transferase</keyword>
<sequence length="181" mass="20890">MYFLLLKKLQRWAHHVKQLLNFEEAIPVKKVGRISFSKHFKIADGSNGTQIFVGVIDRLWPVAVKRVNQGMQSMEEEVYKILSEETLEAHFLLVPTLIEQDEDFVYFASPLCEYNLEEVIEQKSNPLRNEFTPLKRASMCYHLMLGLSELHKANILHRDLKPRNVLLGKYSSYGAGVILTA</sequence>
<dbReference type="GO" id="GO:0005524">
    <property type="term" value="F:ATP binding"/>
    <property type="evidence" value="ECO:0007669"/>
    <property type="project" value="InterPro"/>
</dbReference>
<dbReference type="PANTHER" id="PTHR13954:SF28">
    <property type="match status" value="1"/>
</dbReference>
<dbReference type="InterPro" id="IPR000719">
    <property type="entry name" value="Prot_kinase_dom"/>
</dbReference>
<name>A0A9Q1CJD1_HOLLE</name>
<dbReference type="OrthoDB" id="63989at2759"/>
<keyword evidence="3" id="KW-1185">Reference proteome</keyword>
<dbReference type="Pfam" id="PF00069">
    <property type="entry name" value="Pkinase"/>
    <property type="match status" value="1"/>
</dbReference>
<dbReference type="PANTHER" id="PTHR13954">
    <property type="entry name" value="IRE1-RELATED"/>
    <property type="match status" value="1"/>
</dbReference>
<dbReference type="AlphaFoldDB" id="A0A9Q1CJD1"/>
<dbReference type="GO" id="GO:0004674">
    <property type="term" value="F:protein serine/threonine kinase activity"/>
    <property type="evidence" value="ECO:0007669"/>
    <property type="project" value="InterPro"/>
</dbReference>
<gene>
    <name evidence="2" type="ORF">HOLleu_05101</name>
</gene>
<dbReference type="InterPro" id="IPR045133">
    <property type="entry name" value="IRE1/2-like"/>
</dbReference>
<dbReference type="Gene3D" id="1.10.510.10">
    <property type="entry name" value="Transferase(Phosphotransferase) domain 1"/>
    <property type="match status" value="1"/>
</dbReference>
<keyword evidence="2" id="KW-0418">Kinase</keyword>
<dbReference type="GO" id="GO:1990604">
    <property type="term" value="C:IRE1-TRAF2-ASK1 complex"/>
    <property type="evidence" value="ECO:0007669"/>
    <property type="project" value="TreeGrafter"/>
</dbReference>
<evidence type="ECO:0000313" key="3">
    <source>
        <dbReference type="Proteomes" id="UP001152320"/>
    </source>
</evidence>
<dbReference type="InterPro" id="IPR008271">
    <property type="entry name" value="Ser/Thr_kinase_AS"/>
</dbReference>
<dbReference type="Proteomes" id="UP001152320">
    <property type="component" value="Chromosome 2"/>
</dbReference>
<organism evidence="2 3">
    <name type="scientific">Holothuria leucospilota</name>
    <name type="common">Black long sea cucumber</name>
    <name type="synonym">Mertensiothuria leucospilota</name>
    <dbReference type="NCBI Taxonomy" id="206669"/>
    <lineage>
        <taxon>Eukaryota</taxon>
        <taxon>Metazoa</taxon>
        <taxon>Echinodermata</taxon>
        <taxon>Eleutherozoa</taxon>
        <taxon>Echinozoa</taxon>
        <taxon>Holothuroidea</taxon>
        <taxon>Aspidochirotacea</taxon>
        <taxon>Aspidochirotida</taxon>
        <taxon>Holothuriidae</taxon>
        <taxon>Holothuria</taxon>
    </lineage>
</organism>
<feature type="domain" description="Protein kinase" evidence="1">
    <location>
        <begin position="25"/>
        <end position="181"/>
    </location>
</feature>
<dbReference type="InterPro" id="IPR011009">
    <property type="entry name" value="Kinase-like_dom_sf"/>
</dbReference>
<dbReference type="GO" id="GO:0036498">
    <property type="term" value="P:IRE1-mediated unfolded protein response"/>
    <property type="evidence" value="ECO:0007669"/>
    <property type="project" value="TreeGrafter"/>
</dbReference>